<dbReference type="GeneID" id="43598850"/>
<name>A0A370TM92_9HELO</name>
<organism evidence="1 2">
    <name type="scientific">Venustampulla echinocandica</name>
    <dbReference type="NCBI Taxonomy" id="2656787"/>
    <lineage>
        <taxon>Eukaryota</taxon>
        <taxon>Fungi</taxon>
        <taxon>Dikarya</taxon>
        <taxon>Ascomycota</taxon>
        <taxon>Pezizomycotina</taxon>
        <taxon>Leotiomycetes</taxon>
        <taxon>Helotiales</taxon>
        <taxon>Pleuroascaceae</taxon>
        <taxon>Venustampulla</taxon>
    </lineage>
</organism>
<evidence type="ECO:0000313" key="2">
    <source>
        <dbReference type="Proteomes" id="UP000254866"/>
    </source>
</evidence>
<keyword evidence="2" id="KW-1185">Reference proteome</keyword>
<evidence type="ECO:0000313" key="1">
    <source>
        <dbReference type="EMBL" id="RDL36649.1"/>
    </source>
</evidence>
<reference evidence="1 2" key="1">
    <citation type="journal article" date="2018" name="IMA Fungus">
        <title>IMA Genome-F 9: Draft genome sequence of Annulohypoxylon stygium, Aspergillus mulundensis, Berkeleyomyces basicola (syn. Thielaviopsis basicola), Ceratocystis smalleyi, two Cercospora beticola strains, Coleophoma cylindrospora, Fusarium fracticaudum, Phialophora cf. hyalina, and Morchella septimelata.</title>
        <authorList>
            <person name="Wingfield B.D."/>
            <person name="Bills G.F."/>
            <person name="Dong Y."/>
            <person name="Huang W."/>
            <person name="Nel W.J."/>
            <person name="Swalarsk-Parry B.S."/>
            <person name="Vaghefi N."/>
            <person name="Wilken P.M."/>
            <person name="An Z."/>
            <person name="de Beer Z.W."/>
            <person name="De Vos L."/>
            <person name="Chen L."/>
            <person name="Duong T.A."/>
            <person name="Gao Y."/>
            <person name="Hammerbacher A."/>
            <person name="Kikkert J.R."/>
            <person name="Li Y."/>
            <person name="Li H."/>
            <person name="Li K."/>
            <person name="Li Q."/>
            <person name="Liu X."/>
            <person name="Ma X."/>
            <person name="Naidoo K."/>
            <person name="Pethybridge S.J."/>
            <person name="Sun J."/>
            <person name="Steenkamp E.T."/>
            <person name="van der Nest M.A."/>
            <person name="van Wyk S."/>
            <person name="Wingfield M.J."/>
            <person name="Xiong C."/>
            <person name="Yue Q."/>
            <person name="Zhang X."/>
        </authorList>
    </citation>
    <scope>NUCLEOTIDE SEQUENCE [LARGE SCALE GENOMIC DNA]</scope>
    <source>
        <strain evidence="1 2">BP 5553</strain>
    </source>
</reference>
<sequence length="421" mass="47760">MSEIKNGHNNQHNTLPRTVVREACSWSDERPLTFYYYGDKKKALAEMAGQYFWGAGGWNDLIKKVPPGTNWLTSCRPQMIRCKNQEVLLVLGWCPVRDEVTDLDAIPSERCLTEQIINFIEEYYGKKVLFLDFFPDCRTGLDETGCTGGTSYVQENSIHCIALMVTITVALREYTVEISSVWGFGKMFQEEIDQAVFEQLPWLENLPRSYLPWHISKISDRNLEKSKVLTTTMLESLAIHLGGDVPEIYTALNTWLKKVNSDFELPDEITQSSVTAEKVVSLLQPFAPPGLMSMPEKKRKQKRTRVSEARKMQKSYPHGILPQKYWSPLQKDMDAADALLQTHGLTISAPLEKHKAANYIPGWKICLTTAEKKSIKAGLDAAANERRFARALVNLRRLKEARAKLETVGVALICDSLTQLK</sequence>
<dbReference type="OrthoDB" id="3552596at2759"/>
<comment type="caution">
    <text evidence="1">The sequence shown here is derived from an EMBL/GenBank/DDBJ whole genome shotgun (WGS) entry which is preliminary data.</text>
</comment>
<dbReference type="AlphaFoldDB" id="A0A370TM92"/>
<proteinExistence type="predicted"/>
<dbReference type="EMBL" id="NPIC01000004">
    <property type="protein sequence ID" value="RDL36649.1"/>
    <property type="molecule type" value="Genomic_DNA"/>
</dbReference>
<dbReference type="RefSeq" id="XP_031869305.1">
    <property type="nucleotide sequence ID" value="XM_032014624.1"/>
</dbReference>
<accession>A0A370TM92</accession>
<protein>
    <submittedName>
        <fullName evidence="1">Uncharacterized protein</fullName>
    </submittedName>
</protein>
<dbReference type="Proteomes" id="UP000254866">
    <property type="component" value="Unassembled WGS sequence"/>
</dbReference>
<gene>
    <name evidence="1" type="ORF">BP5553_06001</name>
</gene>